<dbReference type="InterPro" id="IPR003660">
    <property type="entry name" value="HAMP_dom"/>
</dbReference>
<gene>
    <name evidence="6" type="ORF">QF034_007189</name>
</gene>
<evidence type="ECO:0000256" key="3">
    <source>
        <dbReference type="SAM" id="MobiDB-lite"/>
    </source>
</evidence>
<dbReference type="Proteomes" id="UP001232755">
    <property type="component" value="Unassembled WGS sequence"/>
</dbReference>
<reference evidence="6 7" key="1">
    <citation type="submission" date="2023-07" db="EMBL/GenBank/DDBJ databases">
        <title>Comparative genomics of wheat-associated soil bacteria to identify genetic determinants of phenazine resistance.</title>
        <authorList>
            <person name="Mouncey N."/>
        </authorList>
    </citation>
    <scope>NUCLEOTIDE SEQUENCE [LARGE SCALE GENOMIC DNA]</scope>
    <source>
        <strain evidence="6 7">B3I12</strain>
    </source>
</reference>
<evidence type="ECO:0000256" key="1">
    <source>
        <dbReference type="ARBA" id="ARBA00022692"/>
    </source>
</evidence>
<evidence type="ECO:0000259" key="5">
    <source>
        <dbReference type="PROSITE" id="PS50885"/>
    </source>
</evidence>
<feature type="region of interest" description="Disordered" evidence="3">
    <location>
        <begin position="743"/>
        <end position="782"/>
    </location>
</feature>
<evidence type="ECO:0000256" key="2">
    <source>
        <dbReference type="ARBA" id="ARBA00022989"/>
    </source>
</evidence>
<keyword evidence="4" id="KW-0472">Membrane</keyword>
<dbReference type="CDD" id="cd06225">
    <property type="entry name" value="HAMP"/>
    <property type="match status" value="1"/>
</dbReference>
<name>A0ABU0QZX8_9ACTN</name>
<organism evidence="6 7">
    <name type="scientific">Streptomyces africanus</name>
    <dbReference type="NCBI Taxonomy" id="231024"/>
    <lineage>
        <taxon>Bacteria</taxon>
        <taxon>Bacillati</taxon>
        <taxon>Actinomycetota</taxon>
        <taxon>Actinomycetes</taxon>
        <taxon>Kitasatosporales</taxon>
        <taxon>Streptomycetaceae</taxon>
        <taxon>Streptomyces</taxon>
    </lineage>
</organism>
<dbReference type="PROSITE" id="PS50885">
    <property type="entry name" value="HAMP"/>
    <property type="match status" value="1"/>
</dbReference>
<accession>A0ABU0QZX8</accession>
<dbReference type="SMART" id="SM00304">
    <property type="entry name" value="HAMP"/>
    <property type="match status" value="2"/>
</dbReference>
<sequence length="786" mass="81473">MPLIGGVRPPVAILMVLLLSVAGLTVYALGSVPGEHLPLAVRDTEQQIAADAAVSVRGSISAEASTLRRAAEAYTPTSTTAPATALKAVVSGRRSVRGAALVDPATGHLLAASGSTVPLAGIGVGDLAVDAERTIVAPRLVTAASGARILYFARLTVPEHHQDTNADQSQDQTQQQTKHWLVVVLEPLPTPAAHGDGRGTWLVGGDGTVLAAATPVRAPSGADRTLPRTAARAAGVSGWQSDASGSLLGAAASGTRTVAGWAVVAPQRTAAGNTGTDNTSGLHLTVVTVQSVALTAQSTDYLRVALLTGGALAAIAVLNWLLLVFAVQRPLLRLHLSAARLARGAVGRHPLASEDLSRPVTVPAYGEPRRTGRALEALRRQLLGTDPPEEILAPRGPGSRALVACCALLVTAWAAPMLFVVDHVDTPASVPVSVVAGQQTRTQYAADRVRRSLDQSYTDLVDVAASLKGKSTAQRRRVLRKTLADHGRYRSLYVLDRAGSIVLRVGQTPLRTIVHVPGGNGITGVNTYGKIPAIAAYAHIPAAKAGTKASGVVVFGEIDVKVLDGLLPEPGLGSVWLTDSHDRVLAAGVGFRAFQPLSGPGLARLADRTRAPGTAGTPTSAVLTSSGVSRAMSVAAAAPLAEAGPAAGLGWRVVTSEPAASLRLPAFRAERMTMLAGLLGFAVGVACLSWVHIVVVRPLRELARLAERLAGGDRRTVLYPVNHDETGSVTRSLELIRQALADRAGRGRHSLPHPARKPRPPVTAEYTHSSEQEGGLRCSSSTSCCC</sequence>
<feature type="transmembrane region" description="Helical" evidence="4">
    <location>
        <begin position="672"/>
        <end position="695"/>
    </location>
</feature>
<feature type="domain" description="HAMP" evidence="5">
    <location>
        <begin position="693"/>
        <end position="745"/>
    </location>
</feature>
<comment type="caution">
    <text evidence="6">The sequence shown here is derived from an EMBL/GenBank/DDBJ whole genome shotgun (WGS) entry which is preliminary data.</text>
</comment>
<feature type="transmembrane region" description="Helical" evidence="4">
    <location>
        <begin position="304"/>
        <end position="327"/>
    </location>
</feature>
<dbReference type="Pfam" id="PF00672">
    <property type="entry name" value="HAMP"/>
    <property type="match status" value="1"/>
</dbReference>
<keyword evidence="1 4" id="KW-0812">Transmembrane</keyword>
<dbReference type="EMBL" id="JAUSYP010000001">
    <property type="protein sequence ID" value="MDQ0752958.1"/>
    <property type="molecule type" value="Genomic_DNA"/>
</dbReference>
<dbReference type="Gene3D" id="6.10.340.10">
    <property type="match status" value="1"/>
</dbReference>
<evidence type="ECO:0000313" key="7">
    <source>
        <dbReference type="Proteomes" id="UP001232755"/>
    </source>
</evidence>
<keyword evidence="7" id="KW-1185">Reference proteome</keyword>
<dbReference type="SUPFAM" id="SSF158472">
    <property type="entry name" value="HAMP domain-like"/>
    <property type="match status" value="1"/>
</dbReference>
<keyword evidence="2 4" id="KW-1133">Transmembrane helix</keyword>
<proteinExistence type="predicted"/>
<feature type="compositionally biased region" description="Basic residues" evidence="3">
    <location>
        <begin position="746"/>
        <end position="759"/>
    </location>
</feature>
<dbReference type="RefSeq" id="WP_307178866.1">
    <property type="nucleotide sequence ID" value="NZ_JAUSYP010000001.1"/>
</dbReference>
<evidence type="ECO:0000313" key="6">
    <source>
        <dbReference type="EMBL" id="MDQ0752958.1"/>
    </source>
</evidence>
<protein>
    <submittedName>
        <fullName evidence="6">Methyl-accepting chemotaxis protein</fullName>
    </submittedName>
</protein>
<evidence type="ECO:0000256" key="4">
    <source>
        <dbReference type="SAM" id="Phobius"/>
    </source>
</evidence>